<dbReference type="AlphaFoldDB" id="A0AAJ7U0R9"/>
<evidence type="ECO:0000256" key="4">
    <source>
        <dbReference type="ARBA" id="ARBA00022980"/>
    </source>
</evidence>
<reference evidence="11" key="1">
    <citation type="submission" date="2025-08" db="UniProtKB">
        <authorList>
            <consortium name="RefSeq"/>
        </authorList>
    </citation>
    <scope>IDENTIFICATION</scope>
    <source>
        <tissue evidence="11">Sperm</tissue>
    </source>
</reference>
<dbReference type="Gene3D" id="2.40.30.10">
    <property type="entry name" value="Translation factors"/>
    <property type="match status" value="2"/>
</dbReference>
<dbReference type="PROSITE" id="PS00474">
    <property type="entry name" value="RIBOSOMAL_L3"/>
    <property type="match status" value="1"/>
</dbReference>
<protein>
    <recommendedName>
        <fullName evidence="7">Large ribosomal subunit protein uL3m</fullName>
    </recommendedName>
    <alternativeName>
        <fullName evidence="8">39S ribosomal protein L3, mitochondrial</fullName>
    </alternativeName>
</protein>
<evidence type="ECO:0000256" key="3">
    <source>
        <dbReference type="ARBA" id="ARBA00022946"/>
    </source>
</evidence>
<dbReference type="GO" id="GO:0006412">
    <property type="term" value="P:translation"/>
    <property type="evidence" value="ECO:0007669"/>
    <property type="project" value="InterPro"/>
</dbReference>
<evidence type="ECO:0000313" key="11">
    <source>
        <dbReference type="RefSeq" id="XP_032827099.1"/>
    </source>
</evidence>
<dbReference type="SUPFAM" id="SSF50447">
    <property type="entry name" value="Translation proteins"/>
    <property type="match status" value="1"/>
</dbReference>
<evidence type="ECO:0000256" key="5">
    <source>
        <dbReference type="ARBA" id="ARBA00023128"/>
    </source>
</evidence>
<evidence type="ECO:0000256" key="1">
    <source>
        <dbReference type="ARBA" id="ARBA00004173"/>
    </source>
</evidence>
<dbReference type="InterPro" id="IPR019926">
    <property type="entry name" value="Ribosomal_uL3_CS"/>
</dbReference>
<organism evidence="10 11">
    <name type="scientific">Petromyzon marinus</name>
    <name type="common">Sea lamprey</name>
    <dbReference type="NCBI Taxonomy" id="7757"/>
    <lineage>
        <taxon>Eukaryota</taxon>
        <taxon>Metazoa</taxon>
        <taxon>Chordata</taxon>
        <taxon>Craniata</taxon>
        <taxon>Vertebrata</taxon>
        <taxon>Cyclostomata</taxon>
        <taxon>Hyperoartia</taxon>
        <taxon>Petromyzontiformes</taxon>
        <taxon>Petromyzontidae</taxon>
        <taxon>Petromyzon</taxon>
    </lineage>
</organism>
<evidence type="ECO:0000313" key="10">
    <source>
        <dbReference type="Proteomes" id="UP001318040"/>
    </source>
</evidence>
<proteinExistence type="inferred from homology"/>
<dbReference type="Proteomes" id="UP001318040">
    <property type="component" value="Chromosome 45"/>
</dbReference>
<dbReference type="PANTHER" id="PTHR11229:SF8">
    <property type="entry name" value="LARGE RIBOSOMAL SUBUNIT PROTEIN UL3M"/>
    <property type="match status" value="1"/>
</dbReference>
<dbReference type="GeneID" id="116952136"/>
<keyword evidence="10" id="KW-1185">Reference proteome</keyword>
<dbReference type="KEGG" id="pmrn:116952136"/>
<dbReference type="GO" id="GO:0003735">
    <property type="term" value="F:structural constituent of ribosome"/>
    <property type="evidence" value="ECO:0007669"/>
    <property type="project" value="InterPro"/>
</dbReference>
<keyword evidence="4 9" id="KW-0689">Ribosomal protein</keyword>
<dbReference type="InterPro" id="IPR019927">
    <property type="entry name" value="Ribosomal_uL3_bac/org-type"/>
</dbReference>
<dbReference type="FunFam" id="2.40.30.10:FF:000049">
    <property type="entry name" value="39S ribosomal protein L3, mitochondrial"/>
    <property type="match status" value="1"/>
</dbReference>
<keyword evidence="3" id="KW-0809">Transit peptide</keyword>
<comment type="subcellular location">
    <subcellularLocation>
        <location evidence="1">Mitochondrion</location>
    </subcellularLocation>
</comment>
<dbReference type="GO" id="GO:0005762">
    <property type="term" value="C:mitochondrial large ribosomal subunit"/>
    <property type="evidence" value="ECO:0007669"/>
    <property type="project" value="TreeGrafter"/>
</dbReference>
<name>A0AAJ7U0R9_PETMA</name>
<dbReference type="NCBIfam" id="TIGR03625">
    <property type="entry name" value="L3_bact"/>
    <property type="match status" value="1"/>
</dbReference>
<evidence type="ECO:0000256" key="6">
    <source>
        <dbReference type="ARBA" id="ARBA00023274"/>
    </source>
</evidence>
<dbReference type="FunFam" id="2.40.30.10:FF:000067">
    <property type="entry name" value="39S ribosomal protein L3, mitochondrial"/>
    <property type="match status" value="1"/>
</dbReference>
<dbReference type="InterPro" id="IPR009000">
    <property type="entry name" value="Transl_B-barrel_sf"/>
</dbReference>
<accession>A0AAJ7U0R9</accession>
<sequence length="374" mass="41613">MAAPRLLCTLGSRVPLLSLSSSRSSSLSCSFFSSLSLAGPCCPAAARRPLLSPATWLGAGCVVSTRCVSRSTSDTWWHEHLSEENNAFLRRHIKQEFTELTAARLNPLKDEPWSRHTWTPGSRRVGLVAVKLGIMPAWTKSGEKQPVTVLQVQDCHVLQHLSKEEYDGVTDVLLVGGKNVSPFSHSRVHLERCRLAGVPPKQKVSVFEVSKHALVKPGTPLYAAHFRPGQYVDVTAKTIGKGFQGVMKRWGYSGQPATHGQTKTHRRMGAIAAAGPARVWPGTKMPGRMGNIYRTEHGLKVWRVNTKYNVLYVHGSIPGHKNCLVKVRDTILHNRLKFNENPPFPTYFADGEEELPEELFDEELFNFDQPSITF</sequence>
<comment type="similarity">
    <text evidence="2 9">Belongs to the universal ribosomal protein uL3 family.</text>
</comment>
<gene>
    <name evidence="11" type="primary">MRPL3</name>
</gene>
<dbReference type="PANTHER" id="PTHR11229">
    <property type="entry name" value="50S RIBOSOMAL PROTEIN L3"/>
    <property type="match status" value="1"/>
</dbReference>
<dbReference type="InterPro" id="IPR000597">
    <property type="entry name" value="Ribosomal_uL3"/>
</dbReference>
<dbReference type="CTD" id="11222"/>
<dbReference type="GO" id="GO:0005743">
    <property type="term" value="C:mitochondrial inner membrane"/>
    <property type="evidence" value="ECO:0007669"/>
    <property type="project" value="UniProtKB-ARBA"/>
</dbReference>
<evidence type="ECO:0000256" key="2">
    <source>
        <dbReference type="ARBA" id="ARBA00006540"/>
    </source>
</evidence>
<keyword evidence="6 9" id="KW-0687">Ribonucleoprotein</keyword>
<evidence type="ECO:0000256" key="9">
    <source>
        <dbReference type="RuleBase" id="RU003905"/>
    </source>
</evidence>
<dbReference type="RefSeq" id="XP_032827099.1">
    <property type="nucleotide sequence ID" value="XM_032971208.1"/>
</dbReference>
<keyword evidence="5" id="KW-0496">Mitochondrion</keyword>
<evidence type="ECO:0000256" key="7">
    <source>
        <dbReference type="ARBA" id="ARBA00035209"/>
    </source>
</evidence>
<evidence type="ECO:0000256" key="8">
    <source>
        <dbReference type="ARBA" id="ARBA00035396"/>
    </source>
</evidence>
<dbReference type="Pfam" id="PF00297">
    <property type="entry name" value="Ribosomal_L3"/>
    <property type="match status" value="1"/>
</dbReference>